<evidence type="ECO:0000256" key="7">
    <source>
        <dbReference type="ARBA" id="ARBA00047899"/>
    </source>
</evidence>
<evidence type="ECO:0000256" key="1">
    <source>
        <dbReference type="ARBA" id="ARBA00012513"/>
    </source>
</evidence>
<dbReference type="Gene3D" id="1.10.510.10">
    <property type="entry name" value="Transferase(Phosphotransferase) domain 1"/>
    <property type="match status" value="1"/>
</dbReference>
<keyword evidence="4" id="KW-0547">Nucleotide-binding</keyword>
<dbReference type="GO" id="GO:0005524">
    <property type="term" value="F:ATP binding"/>
    <property type="evidence" value="ECO:0007669"/>
    <property type="project" value="UniProtKB-KW"/>
</dbReference>
<dbReference type="HOGENOM" id="CLU_1518049_0_0_1"/>
<dbReference type="GO" id="GO:0035556">
    <property type="term" value="P:intracellular signal transduction"/>
    <property type="evidence" value="ECO:0007669"/>
    <property type="project" value="TreeGrafter"/>
</dbReference>
<evidence type="ECO:0000256" key="2">
    <source>
        <dbReference type="ARBA" id="ARBA00022527"/>
    </source>
</evidence>
<dbReference type="Gene3D" id="3.30.200.20">
    <property type="entry name" value="Phosphorylase Kinase, domain 1"/>
    <property type="match status" value="1"/>
</dbReference>
<dbReference type="GO" id="GO:0005634">
    <property type="term" value="C:nucleus"/>
    <property type="evidence" value="ECO:0007669"/>
    <property type="project" value="TreeGrafter"/>
</dbReference>
<organism evidence="10 11">
    <name type="scientific">Hebeloma cylindrosporum</name>
    <dbReference type="NCBI Taxonomy" id="76867"/>
    <lineage>
        <taxon>Eukaryota</taxon>
        <taxon>Fungi</taxon>
        <taxon>Dikarya</taxon>
        <taxon>Basidiomycota</taxon>
        <taxon>Agaricomycotina</taxon>
        <taxon>Agaricomycetes</taxon>
        <taxon>Agaricomycetidae</taxon>
        <taxon>Agaricales</taxon>
        <taxon>Agaricineae</taxon>
        <taxon>Hymenogastraceae</taxon>
        <taxon>Hebeloma</taxon>
    </lineage>
</organism>
<evidence type="ECO:0000256" key="3">
    <source>
        <dbReference type="ARBA" id="ARBA00022679"/>
    </source>
</evidence>
<dbReference type="PROSITE" id="PS50011">
    <property type="entry name" value="PROTEIN_KINASE_DOM"/>
    <property type="match status" value="1"/>
</dbReference>
<dbReference type="AlphaFoldDB" id="A0A0C3CIK0"/>
<dbReference type="PANTHER" id="PTHR47634:SF23">
    <property type="entry name" value="LOC100144966 PROTEIN"/>
    <property type="match status" value="1"/>
</dbReference>
<dbReference type="EMBL" id="KN831774">
    <property type="protein sequence ID" value="KIM43979.1"/>
    <property type="molecule type" value="Genomic_DNA"/>
</dbReference>
<dbReference type="Proteomes" id="UP000053424">
    <property type="component" value="Unassembled WGS sequence"/>
</dbReference>
<protein>
    <recommendedName>
        <fullName evidence="1">non-specific serine/threonine protein kinase</fullName>
        <ecNumber evidence="1">2.7.11.1</ecNumber>
    </recommendedName>
</protein>
<evidence type="ECO:0000313" key="11">
    <source>
        <dbReference type="Proteomes" id="UP000053424"/>
    </source>
</evidence>
<keyword evidence="5" id="KW-0418">Kinase</keyword>
<dbReference type="STRING" id="686832.A0A0C3CIK0"/>
<dbReference type="PANTHER" id="PTHR47634">
    <property type="entry name" value="PROTEIN KINASE DOMAIN-CONTAINING PROTEIN-RELATED"/>
    <property type="match status" value="1"/>
</dbReference>
<evidence type="ECO:0000259" key="9">
    <source>
        <dbReference type="PROSITE" id="PS50011"/>
    </source>
</evidence>
<sequence>MEILDDFLLQGSNGVHICVVAELLGPPILHEWGWDDRFREDDEEFPLTHAKRICAQAAQGLAYLHRCNIVHGDLNRGNLVLQIPGVERWTHQDVEKYFGGPRIQQLKDNQRNVIQSISPNVPRYLVAPPDPDLLIGLCLEPIENFKIKLCDVGETFIWYPNISNPVFRMISLPQRFF</sequence>
<gene>
    <name evidence="10" type="ORF">M413DRAFT_25478</name>
</gene>
<keyword evidence="6" id="KW-0067">ATP-binding</keyword>
<dbReference type="InterPro" id="IPR051334">
    <property type="entry name" value="SRPK"/>
</dbReference>
<keyword evidence="2" id="KW-0723">Serine/threonine-protein kinase</keyword>
<dbReference type="SUPFAM" id="SSF56112">
    <property type="entry name" value="Protein kinase-like (PK-like)"/>
    <property type="match status" value="1"/>
</dbReference>
<dbReference type="GO" id="GO:0050684">
    <property type="term" value="P:regulation of mRNA processing"/>
    <property type="evidence" value="ECO:0007669"/>
    <property type="project" value="TreeGrafter"/>
</dbReference>
<dbReference type="InterPro" id="IPR011009">
    <property type="entry name" value="Kinase-like_dom_sf"/>
</dbReference>
<dbReference type="GO" id="GO:0004674">
    <property type="term" value="F:protein serine/threonine kinase activity"/>
    <property type="evidence" value="ECO:0007669"/>
    <property type="project" value="UniProtKB-KW"/>
</dbReference>
<reference evidence="11" key="2">
    <citation type="submission" date="2015-01" db="EMBL/GenBank/DDBJ databases">
        <title>Evolutionary Origins and Diversification of the Mycorrhizal Mutualists.</title>
        <authorList>
            <consortium name="DOE Joint Genome Institute"/>
            <consortium name="Mycorrhizal Genomics Consortium"/>
            <person name="Kohler A."/>
            <person name="Kuo A."/>
            <person name="Nagy L.G."/>
            <person name="Floudas D."/>
            <person name="Copeland A."/>
            <person name="Barry K.W."/>
            <person name="Cichocki N."/>
            <person name="Veneault-Fourrey C."/>
            <person name="LaButti K."/>
            <person name="Lindquist E.A."/>
            <person name="Lipzen A."/>
            <person name="Lundell T."/>
            <person name="Morin E."/>
            <person name="Murat C."/>
            <person name="Riley R."/>
            <person name="Ohm R."/>
            <person name="Sun H."/>
            <person name="Tunlid A."/>
            <person name="Henrissat B."/>
            <person name="Grigoriev I.V."/>
            <person name="Hibbett D.S."/>
            <person name="Martin F."/>
        </authorList>
    </citation>
    <scope>NUCLEOTIDE SEQUENCE [LARGE SCALE GENOMIC DNA]</scope>
    <source>
        <strain evidence="11">h7</strain>
    </source>
</reference>
<evidence type="ECO:0000256" key="6">
    <source>
        <dbReference type="ARBA" id="ARBA00022840"/>
    </source>
</evidence>
<feature type="domain" description="Protein kinase" evidence="9">
    <location>
        <begin position="1"/>
        <end position="177"/>
    </location>
</feature>
<reference evidence="10 11" key="1">
    <citation type="submission" date="2014-04" db="EMBL/GenBank/DDBJ databases">
        <authorList>
            <consortium name="DOE Joint Genome Institute"/>
            <person name="Kuo A."/>
            <person name="Gay G."/>
            <person name="Dore J."/>
            <person name="Kohler A."/>
            <person name="Nagy L.G."/>
            <person name="Floudas D."/>
            <person name="Copeland A."/>
            <person name="Barry K.W."/>
            <person name="Cichocki N."/>
            <person name="Veneault-Fourrey C."/>
            <person name="LaButti K."/>
            <person name="Lindquist E.A."/>
            <person name="Lipzen A."/>
            <person name="Lundell T."/>
            <person name="Morin E."/>
            <person name="Murat C."/>
            <person name="Sun H."/>
            <person name="Tunlid A."/>
            <person name="Henrissat B."/>
            <person name="Grigoriev I.V."/>
            <person name="Hibbett D.S."/>
            <person name="Martin F."/>
            <person name="Nordberg H.P."/>
            <person name="Cantor M.N."/>
            <person name="Hua S.X."/>
        </authorList>
    </citation>
    <scope>NUCLEOTIDE SEQUENCE [LARGE SCALE GENOMIC DNA]</scope>
    <source>
        <strain evidence="11">h7</strain>
    </source>
</reference>
<keyword evidence="11" id="KW-1185">Reference proteome</keyword>
<evidence type="ECO:0000313" key="10">
    <source>
        <dbReference type="EMBL" id="KIM43979.1"/>
    </source>
</evidence>
<dbReference type="EC" id="2.7.11.1" evidence="1"/>
<evidence type="ECO:0000256" key="5">
    <source>
        <dbReference type="ARBA" id="ARBA00022777"/>
    </source>
</evidence>
<accession>A0A0C3CIK0</accession>
<name>A0A0C3CIK0_HEBCY</name>
<proteinExistence type="predicted"/>
<evidence type="ECO:0000256" key="4">
    <source>
        <dbReference type="ARBA" id="ARBA00022741"/>
    </source>
</evidence>
<comment type="catalytic activity">
    <reaction evidence="7">
        <text>L-threonyl-[protein] + ATP = O-phospho-L-threonyl-[protein] + ADP + H(+)</text>
        <dbReference type="Rhea" id="RHEA:46608"/>
        <dbReference type="Rhea" id="RHEA-COMP:11060"/>
        <dbReference type="Rhea" id="RHEA-COMP:11605"/>
        <dbReference type="ChEBI" id="CHEBI:15378"/>
        <dbReference type="ChEBI" id="CHEBI:30013"/>
        <dbReference type="ChEBI" id="CHEBI:30616"/>
        <dbReference type="ChEBI" id="CHEBI:61977"/>
        <dbReference type="ChEBI" id="CHEBI:456216"/>
        <dbReference type="EC" id="2.7.11.1"/>
    </reaction>
</comment>
<dbReference type="InterPro" id="IPR000719">
    <property type="entry name" value="Prot_kinase_dom"/>
</dbReference>
<evidence type="ECO:0000256" key="8">
    <source>
        <dbReference type="ARBA" id="ARBA00048679"/>
    </source>
</evidence>
<dbReference type="InterPro" id="IPR001245">
    <property type="entry name" value="Ser-Thr/Tyr_kinase_cat_dom"/>
</dbReference>
<dbReference type="GO" id="GO:0005737">
    <property type="term" value="C:cytoplasm"/>
    <property type="evidence" value="ECO:0007669"/>
    <property type="project" value="TreeGrafter"/>
</dbReference>
<comment type="catalytic activity">
    <reaction evidence="8">
        <text>L-seryl-[protein] + ATP = O-phospho-L-seryl-[protein] + ADP + H(+)</text>
        <dbReference type="Rhea" id="RHEA:17989"/>
        <dbReference type="Rhea" id="RHEA-COMP:9863"/>
        <dbReference type="Rhea" id="RHEA-COMP:11604"/>
        <dbReference type="ChEBI" id="CHEBI:15378"/>
        <dbReference type="ChEBI" id="CHEBI:29999"/>
        <dbReference type="ChEBI" id="CHEBI:30616"/>
        <dbReference type="ChEBI" id="CHEBI:83421"/>
        <dbReference type="ChEBI" id="CHEBI:456216"/>
        <dbReference type="EC" id="2.7.11.1"/>
    </reaction>
</comment>
<keyword evidence="3" id="KW-0808">Transferase</keyword>
<dbReference type="Pfam" id="PF07714">
    <property type="entry name" value="PK_Tyr_Ser-Thr"/>
    <property type="match status" value="1"/>
</dbReference>
<dbReference type="OrthoDB" id="5979581at2759"/>
<dbReference type="GO" id="GO:0000245">
    <property type="term" value="P:spliceosomal complex assembly"/>
    <property type="evidence" value="ECO:0007669"/>
    <property type="project" value="TreeGrafter"/>
</dbReference>